<evidence type="ECO:0000313" key="4">
    <source>
        <dbReference type="Proteomes" id="UP000298061"/>
    </source>
</evidence>
<protein>
    <submittedName>
        <fullName evidence="3">Uncharacterized protein</fullName>
    </submittedName>
</protein>
<feature type="compositionally biased region" description="Basic and acidic residues" evidence="1">
    <location>
        <begin position="171"/>
        <end position="180"/>
    </location>
</feature>
<dbReference type="Proteomes" id="UP000298061">
    <property type="component" value="Unassembled WGS sequence"/>
</dbReference>
<feature type="region of interest" description="Disordered" evidence="1">
    <location>
        <begin position="1"/>
        <end position="24"/>
    </location>
</feature>
<comment type="caution">
    <text evidence="3">The sequence shown here is derived from an EMBL/GenBank/DDBJ whole genome shotgun (WGS) entry which is preliminary data.</text>
</comment>
<evidence type="ECO:0000313" key="3">
    <source>
        <dbReference type="EMBL" id="TFY76411.1"/>
    </source>
</evidence>
<organism evidence="3 4">
    <name type="scientific">Hericium alpestre</name>
    <dbReference type="NCBI Taxonomy" id="135208"/>
    <lineage>
        <taxon>Eukaryota</taxon>
        <taxon>Fungi</taxon>
        <taxon>Dikarya</taxon>
        <taxon>Basidiomycota</taxon>
        <taxon>Agaricomycotina</taxon>
        <taxon>Agaricomycetes</taxon>
        <taxon>Russulales</taxon>
        <taxon>Hericiaceae</taxon>
        <taxon>Hericium</taxon>
    </lineage>
</organism>
<feature type="region of interest" description="Disordered" evidence="1">
    <location>
        <begin position="168"/>
        <end position="189"/>
    </location>
</feature>
<evidence type="ECO:0000256" key="2">
    <source>
        <dbReference type="SAM" id="Phobius"/>
    </source>
</evidence>
<feature type="compositionally biased region" description="Low complexity" evidence="1">
    <location>
        <begin position="13"/>
        <end position="24"/>
    </location>
</feature>
<name>A0A4Y9ZRH3_9AGAM</name>
<reference evidence="3 4" key="1">
    <citation type="submission" date="2019-02" db="EMBL/GenBank/DDBJ databases">
        <title>Genome sequencing of the rare red list fungi Hericium alpestre (H. flagellum).</title>
        <authorList>
            <person name="Buettner E."/>
            <person name="Kellner H."/>
        </authorList>
    </citation>
    <scope>NUCLEOTIDE SEQUENCE [LARGE SCALE GENOMIC DNA]</scope>
    <source>
        <strain evidence="3 4">DSM 108284</strain>
    </source>
</reference>
<keyword evidence="2" id="KW-0812">Transmembrane</keyword>
<dbReference type="OrthoDB" id="3217798at2759"/>
<proteinExistence type="predicted"/>
<dbReference type="EMBL" id="SFCI01001215">
    <property type="protein sequence ID" value="TFY76411.1"/>
    <property type="molecule type" value="Genomic_DNA"/>
</dbReference>
<feature type="compositionally biased region" description="Polar residues" evidence="1">
    <location>
        <begin position="1"/>
        <end position="11"/>
    </location>
</feature>
<keyword evidence="2" id="KW-0472">Membrane</keyword>
<sequence length="213" mass="23466">MSTTSSDFPTESPSPSIDPNDSNNNGRNSTTVMLFGFIVVVVIVLAVFLVGGLLWHRIRQRRYGDMVGIERYTEETGHFRGGPPPMYEVWAADEKVGGKGEWATLQPLAVNVERSPSQASHIEPPERKHRSWFSHALSPRSDRGHDASDDDAPPVSVDAVHVSFLVAMPSPDRHPSKDARFSMASDISSRPWSQSGEYAIGTYHTPFRGHAGL</sequence>
<dbReference type="AlphaFoldDB" id="A0A4Y9ZRH3"/>
<gene>
    <name evidence="3" type="ORF">EWM64_g7602</name>
</gene>
<evidence type="ECO:0000256" key="1">
    <source>
        <dbReference type="SAM" id="MobiDB-lite"/>
    </source>
</evidence>
<feature type="transmembrane region" description="Helical" evidence="2">
    <location>
        <begin position="32"/>
        <end position="55"/>
    </location>
</feature>
<keyword evidence="4" id="KW-1185">Reference proteome</keyword>
<keyword evidence="2" id="KW-1133">Transmembrane helix</keyword>
<accession>A0A4Y9ZRH3</accession>